<keyword evidence="2" id="KW-1185">Reference proteome</keyword>
<proteinExistence type="predicted"/>
<evidence type="ECO:0000313" key="2">
    <source>
        <dbReference type="Proteomes" id="UP000489600"/>
    </source>
</evidence>
<gene>
    <name evidence="1" type="ORF">ANE_LOCUS5429</name>
</gene>
<dbReference type="EMBL" id="CABITT030000002">
    <property type="protein sequence ID" value="VVA94984.1"/>
    <property type="molecule type" value="Genomic_DNA"/>
</dbReference>
<evidence type="ECO:0000313" key="1">
    <source>
        <dbReference type="EMBL" id="VVA94984.1"/>
    </source>
</evidence>
<dbReference type="Proteomes" id="UP000489600">
    <property type="component" value="Unassembled WGS sequence"/>
</dbReference>
<organism evidence="1 2">
    <name type="scientific">Arabis nemorensis</name>
    <dbReference type="NCBI Taxonomy" id="586526"/>
    <lineage>
        <taxon>Eukaryota</taxon>
        <taxon>Viridiplantae</taxon>
        <taxon>Streptophyta</taxon>
        <taxon>Embryophyta</taxon>
        <taxon>Tracheophyta</taxon>
        <taxon>Spermatophyta</taxon>
        <taxon>Magnoliopsida</taxon>
        <taxon>eudicotyledons</taxon>
        <taxon>Gunneridae</taxon>
        <taxon>Pentapetalae</taxon>
        <taxon>rosids</taxon>
        <taxon>malvids</taxon>
        <taxon>Brassicales</taxon>
        <taxon>Brassicaceae</taxon>
        <taxon>Arabideae</taxon>
        <taxon>Arabis</taxon>
    </lineage>
</organism>
<sequence>MINDLKTKDFRFLLAYPNGADEHLREPSMAAWELRELLNGQAPRYHPNIQLQGRN</sequence>
<name>A0A565B1L3_9BRAS</name>
<protein>
    <submittedName>
        <fullName evidence="1">Uncharacterized protein</fullName>
    </submittedName>
</protein>
<dbReference type="AlphaFoldDB" id="A0A565B1L3"/>
<reference evidence="1" key="1">
    <citation type="submission" date="2019-07" db="EMBL/GenBank/DDBJ databases">
        <authorList>
            <person name="Dittberner H."/>
        </authorList>
    </citation>
    <scope>NUCLEOTIDE SEQUENCE [LARGE SCALE GENOMIC DNA]</scope>
</reference>
<accession>A0A565B1L3</accession>
<comment type="caution">
    <text evidence="1">The sequence shown here is derived from an EMBL/GenBank/DDBJ whole genome shotgun (WGS) entry which is preliminary data.</text>
</comment>